<dbReference type="Pfam" id="PF18884">
    <property type="entry name" value="TSP3_bac"/>
    <property type="match status" value="6"/>
</dbReference>
<keyword evidence="4" id="KW-0106">Calcium</keyword>
<evidence type="ECO:0000313" key="8">
    <source>
        <dbReference type="Proteomes" id="UP000654004"/>
    </source>
</evidence>
<evidence type="ECO:0000313" key="7">
    <source>
        <dbReference type="EMBL" id="GGP95596.1"/>
    </source>
</evidence>
<comment type="subcellular location">
    <subcellularLocation>
        <location evidence="1">Secreted</location>
    </subcellularLocation>
</comment>
<dbReference type="EMBL" id="BMQW01000009">
    <property type="protein sequence ID" value="GGP95596.1"/>
    <property type="molecule type" value="Genomic_DNA"/>
</dbReference>
<keyword evidence="2" id="KW-0964">Secreted</keyword>
<dbReference type="Proteomes" id="UP000654004">
    <property type="component" value="Unassembled WGS sequence"/>
</dbReference>
<dbReference type="InterPro" id="IPR059100">
    <property type="entry name" value="TSP3_bac"/>
</dbReference>
<dbReference type="SUPFAM" id="SSF103647">
    <property type="entry name" value="TSP type-3 repeat"/>
    <property type="match status" value="1"/>
</dbReference>
<dbReference type="PANTHER" id="PTHR37467:SF1">
    <property type="entry name" value="EXPORTED CALCIUM-BINDING GLYCOPROTEIN"/>
    <property type="match status" value="1"/>
</dbReference>
<evidence type="ECO:0000256" key="3">
    <source>
        <dbReference type="ARBA" id="ARBA00022729"/>
    </source>
</evidence>
<feature type="compositionally biased region" description="Acidic residues" evidence="5">
    <location>
        <begin position="544"/>
        <end position="555"/>
    </location>
</feature>
<gene>
    <name evidence="7" type="ORF">GCM10009410_32030</name>
</gene>
<feature type="chain" id="PRO_5045322776" description="VCBS repeat-containing protein" evidence="6">
    <location>
        <begin position="22"/>
        <end position="1561"/>
    </location>
</feature>
<reference evidence="8" key="1">
    <citation type="journal article" date="2019" name="Int. J. Syst. Evol. Microbiol.">
        <title>The Global Catalogue of Microorganisms (GCM) 10K type strain sequencing project: providing services to taxonomists for standard genome sequencing and annotation.</title>
        <authorList>
            <consortium name="The Broad Institute Genomics Platform"/>
            <consortium name="The Broad Institute Genome Sequencing Center for Infectious Disease"/>
            <person name="Wu L."/>
            <person name="Ma J."/>
        </authorList>
    </citation>
    <scope>NUCLEOTIDE SEQUENCE [LARGE SCALE GENOMIC DNA]</scope>
    <source>
        <strain evidence="8">JCM 32305</strain>
    </source>
</reference>
<organism evidence="7 8">
    <name type="scientific">Shewanella ulleungensis</name>
    <dbReference type="NCBI Taxonomy" id="2282699"/>
    <lineage>
        <taxon>Bacteria</taxon>
        <taxon>Pseudomonadati</taxon>
        <taxon>Pseudomonadota</taxon>
        <taxon>Gammaproteobacteria</taxon>
        <taxon>Alteromonadales</taxon>
        <taxon>Shewanellaceae</taxon>
        <taxon>Shewanella</taxon>
    </lineage>
</organism>
<evidence type="ECO:0000256" key="5">
    <source>
        <dbReference type="SAM" id="MobiDB-lite"/>
    </source>
</evidence>
<evidence type="ECO:0000256" key="1">
    <source>
        <dbReference type="ARBA" id="ARBA00004613"/>
    </source>
</evidence>
<feature type="signal peptide" evidence="6">
    <location>
        <begin position="1"/>
        <end position="21"/>
    </location>
</feature>
<evidence type="ECO:0008006" key="9">
    <source>
        <dbReference type="Google" id="ProtNLM"/>
    </source>
</evidence>
<evidence type="ECO:0000256" key="2">
    <source>
        <dbReference type="ARBA" id="ARBA00022525"/>
    </source>
</evidence>
<dbReference type="RefSeq" id="WP_188957989.1">
    <property type="nucleotide sequence ID" value="NZ_BMQW01000009.1"/>
</dbReference>
<feature type="region of interest" description="Disordered" evidence="5">
    <location>
        <begin position="570"/>
        <end position="594"/>
    </location>
</feature>
<feature type="compositionally biased region" description="Polar residues" evidence="5">
    <location>
        <begin position="584"/>
        <end position="594"/>
    </location>
</feature>
<sequence>MKLARLTIGAMLVASVFPAVSAVPVQAPAFDMQSLHIPQDNPQKRQRFFTSANQLKQDATAVYSDSTLKTNPNEVDSTLDFTAGELSDKQFMLLEATQPGLLPRVGGAFSFLAGNIGVAGFDGYRSYDEDTFSWSVTNGALQLTSDPKTTTEYIYIYDEYFAELYGQELAEHLIAKFEAGELPSSQIELQVATSFDVTLTKLMVDGDKTTVNITGKDYYSLIVPEEWGWNVDVINVEESIDFENTWYASSTSLLADESMQTVAGTWLVDLYVDNSDGRDYDSILSERLTLNADGSVSSPHFDKSYTWSLNSGVITLASGETEFKITPAVQQDKAMLATVKQYNNSQFVRVFNSQMAKFDTSHTQFTDNLVTTFPMVWMPTINNVEPESWDGDKPLFESIWAYKFLDDGTFWRGIYASFNDNGDPTFNIDEKWNYSIEGNDVVTSTTYDYGGGYRFYRERHWEVISINDDGLALVYEYSIAGFDDNQDGVFSSEELSPYILPRMSSMIQLDLSLYTQAWESLPDSDRDGLNDYEEADYGTSADNADTDNDGINDGDEVLLGLNPLLQDSDGDGFTDGFERDQGTDPLSGSSKPGSTTLSFTAAELNNLDVALLDPVKEGWIQNSGTAVHFNANGSGMFGDEQAEVYSNVNFTWSVIDNKLQLISSNDVSQNSQYFSYPFTDLAIRYGQDLADWLVSKADVGEIEMQLFLYEDTVVLERNLIKNAVEDSQLEVIVSTRGLKTLVLPESWGWTGGDLSYENIDEQIVYWVTNIAGSTLTDSASDLAGQWSISLQYSVNYSPTRGDLGEVNSVFSDLITLNTNGSAQTKVSNKNYQWELVDNALEISIDTQRVVVQPFKQQGKKHLAYYSVYDGDALSNVYLSTLAKFDDSYTKLTTNLTSKLPNIYFAGINAHIPDQWDGEQLKFVNVFGYQFLDNGTLRRGISGEYDYNSDTEFLYMGNEWTYSVDGNQIAMSYITDVVNRVRTWEVLSVDDTGRAVVLESSVYGYDYNYDGVISSDESGYFIAPRINTLDLINLSDWSQPWNDLPDSDMDGLNDYQESDYGTDMYNSDSDFDGILDGDEVRVGLNPLDANDALADYDNDGLTNAQEVMYGTNINNSDSDGDGLSDGDEVRYGLNPLDASDGGSGPSNLMALSDVNGDGVPDWLKFKLTGTEAQFSVVSGSTLTAVTSYSASYELESIKVQLLDDRDADGIAEVGLFGYSESVGRYQLYVFNGVNGQSMGTWNWPATLGEVEFVALKDLTLDGIQEYSITGVHLGNGTKQLVVKDGATKATYDTFKWPNLWLNTQIVVLSDVTADNVPEIGLYGRHDRLDKGQLFVYNGANSSAKIDVYNWNRLWDNISLFEMDDVDGEGTVDWGQFGQRKDDGRYQWVVKKGHDKRGVIRTFTWPSDLTDVSPLMVADRTNDSIREVAIVGKDTDGKVFLRINDGRLANTRIANISWPAVWDNTQVIELGDLNSDGVNEFALLGVNVNSGRHQIVIKNGQDTSEYGRITLDGTWVDMQLSSYDIDNDGKDDVIFSGVEESALSRFINTYSGADLSLMSSTIQ</sequence>
<dbReference type="InterPro" id="IPR028994">
    <property type="entry name" value="Integrin_alpha_N"/>
</dbReference>
<dbReference type="InterPro" id="IPR053180">
    <property type="entry name" value="Ca-binding_acidic-repeat"/>
</dbReference>
<dbReference type="InterPro" id="IPR028974">
    <property type="entry name" value="TSP_type-3_rpt"/>
</dbReference>
<keyword evidence="3 6" id="KW-0732">Signal</keyword>
<evidence type="ECO:0000256" key="4">
    <source>
        <dbReference type="ARBA" id="ARBA00022837"/>
    </source>
</evidence>
<proteinExistence type="predicted"/>
<protein>
    <recommendedName>
        <fullName evidence="9">VCBS repeat-containing protein</fullName>
    </recommendedName>
</protein>
<feature type="region of interest" description="Disordered" evidence="5">
    <location>
        <begin position="523"/>
        <end position="555"/>
    </location>
</feature>
<evidence type="ECO:0000256" key="6">
    <source>
        <dbReference type="SAM" id="SignalP"/>
    </source>
</evidence>
<keyword evidence="8" id="KW-1185">Reference proteome</keyword>
<comment type="caution">
    <text evidence="7">The sequence shown here is derived from an EMBL/GenBank/DDBJ whole genome shotgun (WGS) entry which is preliminary data.</text>
</comment>
<dbReference type="SUPFAM" id="SSF69318">
    <property type="entry name" value="Integrin alpha N-terminal domain"/>
    <property type="match status" value="1"/>
</dbReference>
<accession>A0ABQ2QV76</accession>
<name>A0ABQ2QV76_9GAMM</name>
<dbReference type="PANTHER" id="PTHR37467">
    <property type="entry name" value="EXPORTED CALCIUM-BINDING GLYCOPROTEIN-RELATED"/>
    <property type="match status" value="1"/>
</dbReference>